<name>A0A517ZCL3_9PLAN</name>
<dbReference type="Pfam" id="PF02119">
    <property type="entry name" value="FlgI"/>
    <property type="match status" value="1"/>
</dbReference>
<dbReference type="KEGG" id="mri:Mal4_45920"/>
<keyword evidence="6" id="KW-0282">Flagellum</keyword>
<dbReference type="InterPro" id="IPR001782">
    <property type="entry name" value="Flag_FlgI"/>
</dbReference>
<protein>
    <recommendedName>
        <fullName evidence="5">Flagellar P-ring protein</fullName>
    </recommendedName>
    <alternativeName>
        <fullName evidence="5">Basal body P-ring protein</fullName>
    </alternativeName>
</protein>
<keyword evidence="4 5" id="KW-0975">Bacterial flagellum</keyword>
<evidence type="ECO:0000256" key="4">
    <source>
        <dbReference type="ARBA" id="ARBA00023143"/>
    </source>
</evidence>
<dbReference type="HAMAP" id="MF_00416">
    <property type="entry name" value="FlgI"/>
    <property type="match status" value="1"/>
</dbReference>
<sequence precursor="true">MRRAKSKTIRITTTPWRLLRTAICVAAMTCAGLGGTPLTAGDVRIKDITEVEGVRTNQLVGMGLVTGLNGSGGKSPVTRRFAMNLLQRFGMRADPELRRLLQTDTSQKTDNLSVVTVTAELPSFAREGSRLDVSVAAFDDAKSLQGGQLIMTPLFGADGEVYAVASGPVSTGGFSFGGDAANVTKNHPTAGRIPDGAVIELNTLTPIGQGGFFRLLLNSPDFETARRIAEAINKLTPGAASVVDAAVISVKIPRENCHDVPAFIGAIGSLVVVPDTKARVVINERTGTVVVGDHVRVSSVLITHANLAVMTTEEPQVSQPAPFSEGETTTVPRTDLDVVEERAPINLLPETTTVGDLARALNALGVSPQDLSSIFQQLKESGALHAELLLK</sequence>
<dbReference type="Proteomes" id="UP000320496">
    <property type="component" value="Chromosome"/>
</dbReference>
<evidence type="ECO:0000313" key="7">
    <source>
        <dbReference type="Proteomes" id="UP000320496"/>
    </source>
</evidence>
<keyword evidence="7" id="KW-1185">Reference proteome</keyword>
<dbReference type="GO" id="GO:0009428">
    <property type="term" value="C:bacterial-type flagellum basal body, distal rod, P ring"/>
    <property type="evidence" value="ECO:0007669"/>
    <property type="project" value="InterPro"/>
</dbReference>
<dbReference type="PANTHER" id="PTHR30381">
    <property type="entry name" value="FLAGELLAR P-RING PERIPLASMIC PROTEIN FLGI"/>
    <property type="match status" value="1"/>
</dbReference>
<dbReference type="EMBL" id="CP036275">
    <property type="protein sequence ID" value="QDU40236.1"/>
    <property type="molecule type" value="Genomic_DNA"/>
</dbReference>
<comment type="subunit">
    <text evidence="5">The basal body constitutes a major portion of the flagellar organelle and consists of four rings (L,P,S, and M) mounted on a central rod.</text>
</comment>
<reference evidence="6 7" key="1">
    <citation type="submission" date="2019-02" db="EMBL/GenBank/DDBJ databases">
        <title>Deep-cultivation of Planctomycetes and their phenomic and genomic characterization uncovers novel biology.</title>
        <authorList>
            <person name="Wiegand S."/>
            <person name="Jogler M."/>
            <person name="Boedeker C."/>
            <person name="Pinto D."/>
            <person name="Vollmers J."/>
            <person name="Rivas-Marin E."/>
            <person name="Kohn T."/>
            <person name="Peeters S.H."/>
            <person name="Heuer A."/>
            <person name="Rast P."/>
            <person name="Oberbeckmann S."/>
            <person name="Bunk B."/>
            <person name="Jeske O."/>
            <person name="Meyerdierks A."/>
            <person name="Storesund J.E."/>
            <person name="Kallscheuer N."/>
            <person name="Luecker S."/>
            <person name="Lage O.M."/>
            <person name="Pohl T."/>
            <person name="Merkel B.J."/>
            <person name="Hornburger P."/>
            <person name="Mueller R.-W."/>
            <person name="Bruemmer F."/>
            <person name="Labrenz M."/>
            <person name="Spormann A.M."/>
            <person name="Op den Camp H."/>
            <person name="Overmann J."/>
            <person name="Amann R."/>
            <person name="Jetten M.S.M."/>
            <person name="Mascher T."/>
            <person name="Medema M.H."/>
            <person name="Devos D.P."/>
            <person name="Kaster A.-K."/>
            <person name="Ovreas L."/>
            <person name="Rohde M."/>
            <person name="Galperin M.Y."/>
            <person name="Jogler C."/>
        </authorList>
    </citation>
    <scope>NUCLEOTIDE SEQUENCE [LARGE SCALE GENOMIC DNA]</scope>
    <source>
        <strain evidence="6 7">Mal4</strain>
    </source>
</reference>
<comment type="function">
    <text evidence="1 5">Assembles around the rod to form the L-ring and probably protects the motor/basal body from shearing forces during rotation.</text>
</comment>
<evidence type="ECO:0000256" key="2">
    <source>
        <dbReference type="ARBA" id="ARBA00004117"/>
    </source>
</evidence>
<evidence type="ECO:0000256" key="5">
    <source>
        <dbReference type="HAMAP-Rule" id="MF_00416"/>
    </source>
</evidence>
<dbReference type="RefSeq" id="WP_197443705.1">
    <property type="nucleotide sequence ID" value="NZ_CP036275.1"/>
</dbReference>
<gene>
    <name evidence="5 6" type="primary">flgI</name>
    <name evidence="6" type="ORF">Mal4_45920</name>
</gene>
<organism evidence="6 7">
    <name type="scientific">Maioricimonas rarisocia</name>
    <dbReference type="NCBI Taxonomy" id="2528026"/>
    <lineage>
        <taxon>Bacteria</taxon>
        <taxon>Pseudomonadati</taxon>
        <taxon>Planctomycetota</taxon>
        <taxon>Planctomycetia</taxon>
        <taxon>Planctomycetales</taxon>
        <taxon>Planctomycetaceae</taxon>
        <taxon>Maioricimonas</taxon>
    </lineage>
</organism>
<evidence type="ECO:0000256" key="3">
    <source>
        <dbReference type="ARBA" id="ARBA00022729"/>
    </source>
</evidence>
<dbReference type="AlphaFoldDB" id="A0A517ZCL3"/>
<accession>A0A517ZCL3</accession>
<dbReference type="PRINTS" id="PR01010">
    <property type="entry name" value="FLGPRINGFLGI"/>
</dbReference>
<keyword evidence="6" id="KW-0966">Cell projection</keyword>
<feature type="signal peptide" evidence="5">
    <location>
        <begin position="1"/>
        <end position="40"/>
    </location>
</feature>
<dbReference type="PANTHER" id="PTHR30381:SF0">
    <property type="entry name" value="FLAGELLAR P-RING PROTEIN"/>
    <property type="match status" value="1"/>
</dbReference>
<dbReference type="GO" id="GO:0071973">
    <property type="term" value="P:bacterial-type flagellum-dependent cell motility"/>
    <property type="evidence" value="ECO:0007669"/>
    <property type="project" value="InterPro"/>
</dbReference>
<comment type="similarity">
    <text evidence="5">Belongs to the FlgI family.</text>
</comment>
<proteinExistence type="inferred from homology"/>
<dbReference type="GO" id="GO:0005198">
    <property type="term" value="F:structural molecule activity"/>
    <property type="evidence" value="ECO:0007669"/>
    <property type="project" value="InterPro"/>
</dbReference>
<comment type="subcellular location">
    <subcellularLocation>
        <location evidence="2 5">Bacterial flagellum basal body</location>
    </subcellularLocation>
</comment>
<keyword evidence="3 5" id="KW-0732">Signal</keyword>
<evidence type="ECO:0000256" key="1">
    <source>
        <dbReference type="ARBA" id="ARBA00002591"/>
    </source>
</evidence>
<keyword evidence="6" id="KW-0969">Cilium</keyword>
<feature type="chain" id="PRO_5022273415" description="Flagellar P-ring protein" evidence="5">
    <location>
        <begin position="41"/>
        <end position="391"/>
    </location>
</feature>
<dbReference type="NCBIfam" id="NF003676">
    <property type="entry name" value="PRK05303.1"/>
    <property type="match status" value="1"/>
</dbReference>
<dbReference type="GO" id="GO:0030288">
    <property type="term" value="C:outer membrane-bounded periplasmic space"/>
    <property type="evidence" value="ECO:0007669"/>
    <property type="project" value="InterPro"/>
</dbReference>
<evidence type="ECO:0000313" key="6">
    <source>
        <dbReference type="EMBL" id="QDU40236.1"/>
    </source>
</evidence>